<keyword evidence="3" id="KW-1185">Reference proteome</keyword>
<dbReference type="Proteomes" id="UP000314251">
    <property type="component" value="Unassembled WGS sequence"/>
</dbReference>
<name>A0A5N6A829_9ACTN</name>
<comment type="caution">
    <text evidence="2">The sequence shown here is derived from an EMBL/GenBank/DDBJ whole genome shotgun (WGS) entry which is preliminary data.</text>
</comment>
<accession>A0A5N6A829</accession>
<feature type="region of interest" description="Disordered" evidence="1">
    <location>
        <begin position="197"/>
        <end position="223"/>
    </location>
</feature>
<evidence type="ECO:0000313" key="2">
    <source>
        <dbReference type="EMBL" id="KAB8163890.1"/>
    </source>
</evidence>
<protein>
    <submittedName>
        <fullName evidence="2">Uncharacterized protein</fullName>
    </submittedName>
</protein>
<evidence type="ECO:0000313" key="3">
    <source>
        <dbReference type="Proteomes" id="UP000314251"/>
    </source>
</evidence>
<dbReference type="OrthoDB" id="3335096at2"/>
<reference evidence="2" key="1">
    <citation type="submission" date="2019-10" db="EMBL/GenBank/DDBJ databases">
        <title>Nonomuraea sp. nov., isolated from Phyllanthus amarus.</title>
        <authorList>
            <person name="Klykleung N."/>
            <person name="Tanasupawat S."/>
        </authorList>
    </citation>
    <scope>NUCLEOTIDE SEQUENCE [LARGE SCALE GENOMIC DNA]</scope>
    <source>
        <strain evidence="2">3MP-10</strain>
    </source>
</reference>
<dbReference type="EMBL" id="VDLY02000011">
    <property type="protein sequence ID" value="KAB8163890.1"/>
    <property type="molecule type" value="Genomic_DNA"/>
</dbReference>
<proteinExistence type="predicted"/>
<dbReference type="AlphaFoldDB" id="A0A5N6A829"/>
<evidence type="ECO:0000256" key="1">
    <source>
        <dbReference type="SAM" id="MobiDB-lite"/>
    </source>
</evidence>
<organism evidence="2 3">
    <name type="scientific">Streptomyces mimosae</name>
    <dbReference type="NCBI Taxonomy" id="2586635"/>
    <lineage>
        <taxon>Bacteria</taxon>
        <taxon>Bacillati</taxon>
        <taxon>Actinomycetota</taxon>
        <taxon>Actinomycetes</taxon>
        <taxon>Kitasatosporales</taxon>
        <taxon>Streptomycetaceae</taxon>
        <taxon>Streptomyces</taxon>
    </lineage>
</organism>
<sequence length="398" mass="43706">MLARASTLARQGRGRGLAEHWQALKYCQALAGDGLDGRLVLTEEGQSPERWYRSMQARELGRALGLAVAERAVRDNYPEHLLSTVDAEVVLLAGFARSGQRPTLGMRPRPDFLIEAWRPGEPSIVFVVTVNGNHQVVAKERMNRSDRTTLQQLARGSERAEHFHLGKWNNTPCLLVSTELLARRGITAHALMAPGAGRLPVRPPEGRGSADVDPDRTGLLPDRNLPFANAVPLPSKEGSGARSHDGFFVPEADLAWFGRVLARSGAASQLAFAGAGVEIAPYLTEKQGFKHYRERTFAGASSVRDAEHQLGQHRYVGTDQVFRLGGRRVEAFSGMAKELYAPLARGEVEEYRRRAYELRDSWPRTTTVEGWGPASFGTDGTVMALRLLPGAAERPSSR</sequence>
<gene>
    <name evidence="2" type="ORF">FH607_017275</name>
</gene>
<feature type="compositionally biased region" description="Basic and acidic residues" evidence="1">
    <location>
        <begin position="204"/>
        <end position="216"/>
    </location>
</feature>